<dbReference type="PATRIC" id="fig|504728.9.peg.2127"/>
<protein>
    <submittedName>
        <fullName evidence="1">Uncharacterized protein</fullName>
    </submittedName>
</protein>
<dbReference type="EMBL" id="CP005385">
    <property type="protein sequence ID" value="AGK05356.1"/>
    <property type="molecule type" value="Genomic_DNA"/>
</dbReference>
<dbReference type="STRING" id="504728.K649_10320"/>
<dbReference type="AlphaFoldDB" id="M9XA46"/>
<dbReference type="InterPro" id="IPR021809">
    <property type="entry name" value="DUF3386"/>
</dbReference>
<evidence type="ECO:0000313" key="1">
    <source>
        <dbReference type="EMBL" id="AGK05356.1"/>
    </source>
</evidence>
<gene>
    <name evidence="1" type="ORF">K649_10320</name>
</gene>
<name>M9XA46_MEIRD</name>
<organism evidence="1 2">
    <name type="scientific">Meiothermus ruber (strain ATCC 35948 / DSM 1279 / VKM B-1258 / 21)</name>
    <name type="common">Thermus ruber</name>
    <dbReference type="NCBI Taxonomy" id="504728"/>
    <lineage>
        <taxon>Bacteria</taxon>
        <taxon>Thermotogati</taxon>
        <taxon>Deinococcota</taxon>
        <taxon>Deinococci</taxon>
        <taxon>Thermales</taxon>
        <taxon>Thermaceae</taxon>
        <taxon>Meiothermus</taxon>
    </lineage>
</organism>
<accession>M9XA46</accession>
<proteinExistence type="predicted"/>
<dbReference type="eggNOG" id="ENOG503316G">
    <property type="taxonomic scope" value="Bacteria"/>
</dbReference>
<reference evidence="1 2" key="1">
    <citation type="submission" date="2013-04" db="EMBL/GenBank/DDBJ databases">
        <authorList>
            <person name="Chin J."/>
            <person name="Alexander D.H."/>
            <person name="Marks P."/>
            <person name="Korlach J."/>
            <person name="Clum A."/>
            <person name="Copeland A."/>
        </authorList>
    </citation>
    <scope>NUCLEOTIDE SEQUENCE [LARGE SCALE GENOMIC DNA]</scope>
    <source>
        <strain evidence="2">ATCC 35948 / DSM 1279 / VKM B-1258 / 21</strain>
    </source>
</reference>
<dbReference type="KEGG" id="mre:K649_10320"/>
<dbReference type="Pfam" id="PF11866">
    <property type="entry name" value="DUF3386"/>
    <property type="match status" value="1"/>
</dbReference>
<dbReference type="Proteomes" id="UP000013026">
    <property type="component" value="Chromosome"/>
</dbReference>
<sequence length="211" mass="24259">MSYMPSVQEKAYALLEAARNQAYTLPEGFAGFRARLRVYLAGSWYQGGLVARSPREIELHLPEDLQAWPRRELASMLAHRSPRPFAQNEGQYPMHLEGETPLGVGVRLEDAMRSVLWVQDNHIRMVERNLPDSSFRIHIHSHVPAGAHHLPQHFTVTYRNAQGLIEAVESFDDRYVQVEGVWLPSRRQVVRHDRDGLTVRELQLDQHALLT</sequence>
<evidence type="ECO:0000313" key="2">
    <source>
        <dbReference type="Proteomes" id="UP000013026"/>
    </source>
</evidence>